<keyword evidence="1" id="KW-0472">Membrane</keyword>
<comment type="caution">
    <text evidence="2">The sequence shown here is derived from an EMBL/GenBank/DDBJ whole genome shotgun (WGS) entry which is preliminary data.</text>
</comment>
<dbReference type="EMBL" id="JBHSLD010000007">
    <property type="protein sequence ID" value="MFC5380586.1"/>
    <property type="molecule type" value="Genomic_DNA"/>
</dbReference>
<feature type="transmembrane region" description="Helical" evidence="1">
    <location>
        <begin position="44"/>
        <end position="66"/>
    </location>
</feature>
<keyword evidence="1" id="KW-1133">Transmembrane helix</keyword>
<keyword evidence="3" id="KW-1185">Reference proteome</keyword>
<organism evidence="2 3">
    <name type="scientific">Aquipuribacter nitratireducens</name>
    <dbReference type="NCBI Taxonomy" id="650104"/>
    <lineage>
        <taxon>Bacteria</taxon>
        <taxon>Bacillati</taxon>
        <taxon>Actinomycetota</taxon>
        <taxon>Actinomycetes</taxon>
        <taxon>Micrococcales</taxon>
        <taxon>Intrasporangiaceae</taxon>
        <taxon>Aquipuribacter</taxon>
    </lineage>
</organism>
<proteinExistence type="predicted"/>
<reference evidence="3" key="1">
    <citation type="journal article" date="2019" name="Int. J. Syst. Evol. Microbiol.">
        <title>The Global Catalogue of Microorganisms (GCM) 10K type strain sequencing project: providing services to taxonomists for standard genome sequencing and annotation.</title>
        <authorList>
            <consortium name="The Broad Institute Genomics Platform"/>
            <consortium name="The Broad Institute Genome Sequencing Center for Infectious Disease"/>
            <person name="Wu L."/>
            <person name="Ma J."/>
        </authorList>
    </citation>
    <scope>NUCLEOTIDE SEQUENCE [LARGE SCALE GENOMIC DNA]</scope>
    <source>
        <strain evidence="3">CCUG 43114</strain>
    </source>
</reference>
<sequence length="257" mass="26788">MSDVAADGLRAAVAGHGLAELCWSEGGRPRAEVVVPLWHDGTPWIALTYAALGTALAAAAASGVVLSLSHARTAAQDPPALAVPCTVDLVADPAGERFLDALLGQELRKHPPSRALADSALLRREHWWFVPRLLLRLHPTGTPGARPLTPVPADGPGALLVAVDASGRVVVRVPDGVGPVGVPDGPALLVRHAASADLERRAETRLPAEVRDGVVEPAAGTVASPPLPPVPSLLGRWRRQRALERACVDGLRRAGLH</sequence>
<name>A0ABW0GQP4_9MICO</name>
<evidence type="ECO:0000313" key="2">
    <source>
        <dbReference type="EMBL" id="MFC5380586.1"/>
    </source>
</evidence>
<dbReference type="Proteomes" id="UP001596122">
    <property type="component" value="Unassembled WGS sequence"/>
</dbReference>
<dbReference type="RefSeq" id="WP_340267993.1">
    <property type="nucleotide sequence ID" value="NZ_JBBEOG010000002.1"/>
</dbReference>
<gene>
    <name evidence="2" type="ORF">ACFPJ6_07280</name>
</gene>
<protein>
    <submittedName>
        <fullName evidence="2">Uncharacterized protein</fullName>
    </submittedName>
</protein>
<evidence type="ECO:0000313" key="3">
    <source>
        <dbReference type="Proteomes" id="UP001596122"/>
    </source>
</evidence>
<keyword evidence="1" id="KW-0812">Transmembrane</keyword>
<evidence type="ECO:0000256" key="1">
    <source>
        <dbReference type="SAM" id="Phobius"/>
    </source>
</evidence>
<accession>A0ABW0GQP4</accession>